<dbReference type="EC" id="5.3.3.8" evidence="5"/>
<dbReference type="InterPro" id="IPR029045">
    <property type="entry name" value="ClpP/crotonase-like_dom_sf"/>
</dbReference>
<dbReference type="EMBL" id="CAMAPE010000045">
    <property type="protein sequence ID" value="CAH9103941.1"/>
    <property type="molecule type" value="Genomic_DNA"/>
</dbReference>
<dbReference type="Pfam" id="PF00378">
    <property type="entry name" value="ECH_1"/>
    <property type="match status" value="1"/>
</dbReference>
<protein>
    <recommendedName>
        <fullName evidence="5">Delta(3)-Delta(2)-enoyl-CoA isomerase</fullName>
        <ecNumber evidence="5">5.3.3.8</ecNumber>
    </recommendedName>
</protein>
<reference evidence="7" key="1">
    <citation type="submission" date="2022-07" db="EMBL/GenBank/DDBJ databases">
        <authorList>
            <person name="Macas J."/>
            <person name="Novak P."/>
            <person name="Neumann P."/>
        </authorList>
    </citation>
    <scope>NUCLEOTIDE SEQUENCE</scope>
</reference>
<dbReference type="Gene3D" id="3.90.226.10">
    <property type="entry name" value="2-enoyl-CoA Hydratase, Chain A, domain 1"/>
    <property type="match status" value="1"/>
</dbReference>
<evidence type="ECO:0000313" key="7">
    <source>
        <dbReference type="EMBL" id="CAH9103941.1"/>
    </source>
</evidence>
<evidence type="ECO:0000313" key="8">
    <source>
        <dbReference type="Proteomes" id="UP001152484"/>
    </source>
</evidence>
<comment type="catalytic activity">
    <reaction evidence="2">
        <text>a (3E)-enoyl-CoA = a 4-saturated (2E)-enoyl-CoA</text>
        <dbReference type="Rhea" id="RHEA:45228"/>
        <dbReference type="ChEBI" id="CHEBI:58521"/>
        <dbReference type="ChEBI" id="CHEBI:85097"/>
        <dbReference type="EC" id="5.3.3.8"/>
    </reaction>
</comment>
<dbReference type="FunFam" id="3.90.226.10:FF:000049">
    <property type="entry name" value="Enoyl-CoA delta isomerase 3"/>
    <property type="match status" value="1"/>
</dbReference>
<evidence type="ECO:0000256" key="1">
    <source>
        <dbReference type="ARBA" id="ARBA00000452"/>
    </source>
</evidence>
<evidence type="ECO:0000256" key="4">
    <source>
        <dbReference type="ARBA" id="ARBA00005254"/>
    </source>
</evidence>
<dbReference type="GO" id="GO:0005777">
    <property type="term" value="C:peroxisome"/>
    <property type="evidence" value="ECO:0007669"/>
    <property type="project" value="TreeGrafter"/>
</dbReference>
<comment type="catalytic activity">
    <reaction evidence="1">
        <text>a (3Z)-enoyl-CoA = a 4-saturated (2E)-enoyl-CoA</text>
        <dbReference type="Rhea" id="RHEA:45900"/>
        <dbReference type="ChEBI" id="CHEBI:85097"/>
        <dbReference type="ChEBI" id="CHEBI:85489"/>
        <dbReference type="EC" id="5.3.3.8"/>
    </reaction>
</comment>
<organism evidence="7 8">
    <name type="scientific">Cuscuta europaea</name>
    <name type="common">European dodder</name>
    <dbReference type="NCBI Taxonomy" id="41803"/>
    <lineage>
        <taxon>Eukaryota</taxon>
        <taxon>Viridiplantae</taxon>
        <taxon>Streptophyta</taxon>
        <taxon>Embryophyta</taxon>
        <taxon>Tracheophyta</taxon>
        <taxon>Spermatophyta</taxon>
        <taxon>Magnoliopsida</taxon>
        <taxon>eudicotyledons</taxon>
        <taxon>Gunneridae</taxon>
        <taxon>Pentapetalae</taxon>
        <taxon>asterids</taxon>
        <taxon>lamiids</taxon>
        <taxon>Solanales</taxon>
        <taxon>Convolvulaceae</taxon>
        <taxon>Cuscuteae</taxon>
        <taxon>Cuscuta</taxon>
        <taxon>Cuscuta subgen. Cuscuta</taxon>
    </lineage>
</organism>
<dbReference type="GO" id="GO:0006635">
    <property type="term" value="P:fatty acid beta-oxidation"/>
    <property type="evidence" value="ECO:0007669"/>
    <property type="project" value="TreeGrafter"/>
</dbReference>
<dbReference type="GO" id="GO:0004165">
    <property type="term" value="F:delta(3)-delta(2)-enoyl-CoA isomerase activity"/>
    <property type="evidence" value="ECO:0007669"/>
    <property type="project" value="UniProtKB-EC"/>
</dbReference>
<comment type="similarity">
    <text evidence="4">Belongs to the enoyl-CoA hydratase/isomerase family.</text>
</comment>
<name>A0A9P0ZMD1_CUSEU</name>
<evidence type="ECO:0000256" key="2">
    <source>
        <dbReference type="ARBA" id="ARBA00000765"/>
    </source>
</evidence>
<comment type="pathway">
    <text evidence="3">Lipid metabolism; fatty acid beta-oxidation.</text>
</comment>
<dbReference type="SUPFAM" id="SSF52096">
    <property type="entry name" value="ClpP/crotonase"/>
    <property type="match status" value="1"/>
</dbReference>
<evidence type="ECO:0000256" key="3">
    <source>
        <dbReference type="ARBA" id="ARBA00005005"/>
    </source>
</evidence>
<dbReference type="Proteomes" id="UP001152484">
    <property type="component" value="Unassembled WGS sequence"/>
</dbReference>
<dbReference type="CDD" id="cd06558">
    <property type="entry name" value="crotonase-like"/>
    <property type="match status" value="1"/>
</dbReference>
<dbReference type="InterPro" id="IPR001753">
    <property type="entry name" value="Enoyl-CoA_hydra/iso"/>
</dbReference>
<dbReference type="PANTHER" id="PTHR11941:SF75">
    <property type="entry name" value="ENOYL-COA HYDRATASE_ISOMERASE FAMILY PROTEIN"/>
    <property type="match status" value="1"/>
</dbReference>
<evidence type="ECO:0000256" key="5">
    <source>
        <dbReference type="ARBA" id="ARBA00012064"/>
    </source>
</evidence>
<evidence type="ECO:0000256" key="6">
    <source>
        <dbReference type="ARBA" id="ARBA00023098"/>
    </source>
</evidence>
<accession>A0A9P0ZMD1</accession>
<keyword evidence="8" id="KW-1185">Reference proteome</keyword>
<dbReference type="AlphaFoldDB" id="A0A9P0ZMD1"/>
<gene>
    <name evidence="7" type="ORF">CEURO_LOCUS16342</name>
</gene>
<dbReference type="PANTHER" id="PTHR11941">
    <property type="entry name" value="ENOYL-COA HYDRATASE-RELATED"/>
    <property type="match status" value="1"/>
</dbReference>
<proteinExistence type="inferred from homology"/>
<comment type="caution">
    <text evidence="7">The sequence shown here is derived from an EMBL/GenBank/DDBJ whole genome shotgun (WGS) entry which is preliminary data.</text>
</comment>
<dbReference type="OrthoDB" id="410701at2759"/>
<keyword evidence="6" id="KW-0443">Lipid metabolism</keyword>
<sequence length="241" mass="26050">MCTLEKKGDIFYLTLTGIDEHRLNPTLISSIGTALTKIKSEAERGSVLITKAEGNYFSNGFDLKYAEAACTPEAAMYRIIDMVETFKPVVAELISLPMPTIAAITGHAAGAGLILAICHDNVAMRSDRGVLYMSELNLGLPLPEYFSTVIRSKVGWHSARRTVVLRASKLRAEEALGLGLIGSAHANAEETVKAAVLLAESLSKRKWNGMIYAELRKALLPEVCSAFGLTNNDTPAVPSRL</sequence>